<dbReference type="RefSeq" id="WP_106845079.1">
    <property type="nucleotide sequence ID" value="NZ_CP027792.1"/>
</dbReference>
<accession>A0A2P1NHK0</accession>
<protein>
    <submittedName>
        <fullName evidence="2">Uncharacterized protein</fullName>
    </submittedName>
</protein>
<feature type="region of interest" description="Disordered" evidence="1">
    <location>
        <begin position="1"/>
        <end position="90"/>
    </location>
</feature>
<dbReference type="KEGG" id="melm:C7H73_01720"/>
<feature type="compositionally biased region" description="Low complexity" evidence="1">
    <location>
        <begin position="58"/>
        <end position="74"/>
    </location>
</feature>
<dbReference type="OrthoDB" id="8795487at2"/>
<evidence type="ECO:0000256" key="1">
    <source>
        <dbReference type="SAM" id="MobiDB-lite"/>
    </source>
</evidence>
<name>A0A2P1NHK0_9BURK</name>
<evidence type="ECO:0000313" key="3">
    <source>
        <dbReference type="Proteomes" id="UP000241829"/>
    </source>
</evidence>
<proteinExistence type="predicted"/>
<sequence length="90" mass="9757">MPQKPPVPTSPQDVDPPGRPADPIGIDLNAPEKPGGATEPHLPHERDQNKNMTDGNPDAQVQQAFQDLQDGQQDTGKGPPSDDAYRKLKR</sequence>
<dbReference type="Proteomes" id="UP000241829">
    <property type="component" value="Chromosome"/>
</dbReference>
<evidence type="ECO:0000313" key="2">
    <source>
        <dbReference type="EMBL" id="AVP56518.1"/>
    </source>
</evidence>
<organism evidence="2 3">
    <name type="scientific">Pulveribacter suum</name>
    <dbReference type="NCBI Taxonomy" id="2116657"/>
    <lineage>
        <taxon>Bacteria</taxon>
        <taxon>Pseudomonadati</taxon>
        <taxon>Pseudomonadota</taxon>
        <taxon>Betaproteobacteria</taxon>
        <taxon>Burkholderiales</taxon>
        <taxon>Comamonadaceae</taxon>
        <taxon>Pulveribacter</taxon>
    </lineage>
</organism>
<dbReference type="AlphaFoldDB" id="A0A2P1NHK0"/>
<keyword evidence="3" id="KW-1185">Reference proteome</keyword>
<gene>
    <name evidence="2" type="ORF">C7H73_01720</name>
</gene>
<dbReference type="EMBL" id="CP027792">
    <property type="protein sequence ID" value="AVP56518.1"/>
    <property type="molecule type" value="Genomic_DNA"/>
</dbReference>
<reference evidence="3" key="1">
    <citation type="submission" date="2018-03" db="EMBL/GenBank/DDBJ databases">
        <title>Genome sequencing of Melaminivora sp. strain SC2-7.</title>
        <authorList>
            <person name="Kim S.-J."/>
            <person name="Heo J."/>
            <person name="Ahn J.-H."/>
            <person name="Kwon S.-W."/>
        </authorList>
    </citation>
    <scope>NUCLEOTIDE SEQUENCE [LARGE SCALE GENOMIC DNA]</scope>
    <source>
        <strain evidence="3">SC2-7</strain>
    </source>
</reference>